<dbReference type="InParanoid" id="T0QJ56"/>
<evidence type="ECO:0000256" key="5">
    <source>
        <dbReference type="ARBA" id="ARBA00004419"/>
    </source>
</evidence>
<proteinExistence type="inferred from homology"/>
<evidence type="ECO:0000256" key="15">
    <source>
        <dbReference type="ARBA" id="ARBA00023329"/>
    </source>
</evidence>
<feature type="transmembrane region" description="Helical" evidence="19">
    <location>
        <begin position="176"/>
        <end position="194"/>
    </location>
</feature>
<dbReference type="GO" id="GO:0005776">
    <property type="term" value="C:autophagosome"/>
    <property type="evidence" value="ECO:0007669"/>
    <property type="project" value="UniProtKB-SubCell"/>
</dbReference>
<dbReference type="PANTHER" id="PTHR15664">
    <property type="entry name" value="C20ORF30 PROTEIN"/>
    <property type="match status" value="1"/>
</dbReference>
<evidence type="ECO:0000256" key="9">
    <source>
        <dbReference type="ARBA" id="ARBA00022692"/>
    </source>
</evidence>
<dbReference type="OrthoDB" id="5597044at2759"/>
<dbReference type="Pfam" id="PF05915">
    <property type="entry name" value="TMEM_230_134"/>
    <property type="match status" value="1"/>
</dbReference>
<evidence type="ECO:0000256" key="12">
    <source>
        <dbReference type="ARBA" id="ARBA00023018"/>
    </source>
</evidence>
<gene>
    <name evidence="20" type="ORF">SDRG_04454</name>
</gene>
<accession>T0QJ56</accession>
<comment type="function">
    <text evidence="16">Involved in trafficking and recycling of synaptic vesicles.</text>
</comment>
<sequence length="217" mass="24172">MLCFLLMMKPLDGPAALSGQAPLLVFRGEMRPRATLHVLQHACSAGWRGLVRTPPTVREPRAQIRPLAHRRQRGAPRHAKTGSVRFEPLAKGRSHVRHSRSPMVKDAKSRDRFQGVANADDCRPLSPTSKGVSRWHLSRNKRFPIRTGLAAVVLFTIGSVLLYVSTLFGLDGERRGMSFFVLGLITFIPGSYATTQLYGAYKGWPGYDYAQLPSYDD</sequence>
<keyword evidence="10" id="KW-0967">Endosome</keyword>
<dbReference type="PANTHER" id="PTHR15664:SF6">
    <property type="entry name" value="TRANSMEMBRANE PROTEIN 230"/>
    <property type="match status" value="1"/>
</dbReference>
<evidence type="ECO:0000256" key="2">
    <source>
        <dbReference type="ARBA" id="ARBA00004172"/>
    </source>
</evidence>
<evidence type="ECO:0000256" key="16">
    <source>
        <dbReference type="ARBA" id="ARBA00024003"/>
    </source>
</evidence>
<feature type="region of interest" description="Disordered" evidence="18">
    <location>
        <begin position="87"/>
        <end position="109"/>
    </location>
</feature>
<dbReference type="GO" id="GO:0005794">
    <property type="term" value="C:Golgi apparatus"/>
    <property type="evidence" value="ECO:0007669"/>
    <property type="project" value="UniProtKB-SubCell"/>
</dbReference>
<reference evidence="20 21" key="1">
    <citation type="submission" date="2012-04" db="EMBL/GenBank/DDBJ databases">
        <title>The Genome Sequence of Saprolegnia declina VS20.</title>
        <authorList>
            <consortium name="The Broad Institute Genome Sequencing Platform"/>
            <person name="Russ C."/>
            <person name="Nusbaum C."/>
            <person name="Tyler B."/>
            <person name="van West P."/>
            <person name="Dieguez-Uribeondo J."/>
            <person name="de Bruijn I."/>
            <person name="Tripathy S."/>
            <person name="Jiang R."/>
            <person name="Young S.K."/>
            <person name="Zeng Q."/>
            <person name="Gargeya S."/>
            <person name="Fitzgerald M."/>
            <person name="Haas B."/>
            <person name="Abouelleil A."/>
            <person name="Alvarado L."/>
            <person name="Arachchi H.M."/>
            <person name="Berlin A."/>
            <person name="Chapman S.B."/>
            <person name="Goldberg J."/>
            <person name="Griggs A."/>
            <person name="Gujja S."/>
            <person name="Hansen M."/>
            <person name="Howarth C."/>
            <person name="Imamovic A."/>
            <person name="Larimer J."/>
            <person name="McCowen C."/>
            <person name="Montmayeur A."/>
            <person name="Murphy C."/>
            <person name="Neiman D."/>
            <person name="Pearson M."/>
            <person name="Priest M."/>
            <person name="Roberts A."/>
            <person name="Saif S."/>
            <person name="Shea T."/>
            <person name="Sisk P."/>
            <person name="Sykes S."/>
            <person name="Wortman J."/>
            <person name="Nusbaum C."/>
            <person name="Birren B."/>
        </authorList>
    </citation>
    <scope>NUCLEOTIDE SEQUENCE [LARGE SCALE GENOMIC DNA]</scope>
    <source>
        <strain evidence="20 21">VS20</strain>
    </source>
</reference>
<keyword evidence="14 19" id="KW-0472">Membrane</keyword>
<keyword evidence="9 19" id="KW-0812">Transmembrane</keyword>
<dbReference type="VEuPathDB" id="FungiDB:SDRG_04454"/>
<comment type="similarity">
    <text evidence="8">Belongs to the TMEM134/TMEM230 family.</text>
</comment>
<evidence type="ECO:0000256" key="6">
    <source>
        <dbReference type="ARBA" id="ARBA00004601"/>
    </source>
</evidence>
<dbReference type="GO" id="GO:0016020">
    <property type="term" value="C:membrane"/>
    <property type="evidence" value="ECO:0007669"/>
    <property type="project" value="UniProtKB-SubCell"/>
</dbReference>
<evidence type="ECO:0000256" key="19">
    <source>
        <dbReference type="SAM" id="Phobius"/>
    </source>
</evidence>
<evidence type="ECO:0000256" key="1">
    <source>
        <dbReference type="ARBA" id="ARBA00004141"/>
    </source>
</evidence>
<evidence type="ECO:0000313" key="21">
    <source>
        <dbReference type="Proteomes" id="UP000030762"/>
    </source>
</evidence>
<dbReference type="GeneID" id="19945181"/>
<evidence type="ECO:0000256" key="4">
    <source>
        <dbReference type="ARBA" id="ARBA00004412"/>
    </source>
</evidence>
<dbReference type="GO" id="GO:0005770">
    <property type="term" value="C:late endosome"/>
    <property type="evidence" value="ECO:0007669"/>
    <property type="project" value="UniProtKB-SubCell"/>
</dbReference>
<keyword evidence="13" id="KW-0333">Golgi apparatus</keyword>
<evidence type="ECO:0000256" key="3">
    <source>
        <dbReference type="ARBA" id="ARBA00004234"/>
    </source>
</evidence>
<dbReference type="eggNOG" id="ENOG502S4M2">
    <property type="taxonomic scope" value="Eukaryota"/>
</dbReference>
<evidence type="ECO:0000256" key="18">
    <source>
        <dbReference type="SAM" id="MobiDB-lite"/>
    </source>
</evidence>
<dbReference type="Proteomes" id="UP000030762">
    <property type="component" value="Unassembled WGS sequence"/>
</dbReference>
<evidence type="ECO:0000256" key="10">
    <source>
        <dbReference type="ARBA" id="ARBA00022753"/>
    </source>
</evidence>
<evidence type="ECO:0000313" key="20">
    <source>
        <dbReference type="EMBL" id="EQC38024.1"/>
    </source>
</evidence>
<protein>
    <recommendedName>
        <fullName evidence="17">Transmembrane protein 230</fullName>
    </recommendedName>
</protein>
<dbReference type="RefSeq" id="XP_008608351.1">
    <property type="nucleotide sequence ID" value="XM_008610129.1"/>
</dbReference>
<organism evidence="20 21">
    <name type="scientific">Saprolegnia diclina (strain VS20)</name>
    <dbReference type="NCBI Taxonomy" id="1156394"/>
    <lineage>
        <taxon>Eukaryota</taxon>
        <taxon>Sar</taxon>
        <taxon>Stramenopiles</taxon>
        <taxon>Oomycota</taxon>
        <taxon>Saprolegniomycetes</taxon>
        <taxon>Saprolegniales</taxon>
        <taxon>Saprolegniaceae</taxon>
        <taxon>Saprolegnia</taxon>
    </lineage>
</organism>
<evidence type="ECO:0000256" key="11">
    <source>
        <dbReference type="ARBA" id="ARBA00022989"/>
    </source>
</evidence>
<comment type="subcellular location">
    <subcellularLocation>
        <location evidence="5">Cytoplasmic vesicle</location>
        <location evidence="5">Autophagosome</location>
    </subcellularLocation>
    <subcellularLocation>
        <location evidence="3">Cytoplasmic vesicle</location>
        <location evidence="3">Secretory vesicle</location>
        <location evidence="3">Synaptic vesicle</location>
    </subcellularLocation>
    <subcellularLocation>
        <location evidence="4">Early endosome</location>
    </subcellularLocation>
    <subcellularLocation>
        <location evidence="6">Golgi apparatus</location>
        <location evidence="6">trans-Golgi network</location>
    </subcellularLocation>
    <subcellularLocation>
        <location evidence="7">Late endosome</location>
    </subcellularLocation>
    <subcellularLocation>
        <location evidence="1">Membrane</location>
        <topology evidence="1">Multi-pass membrane protein</topology>
    </subcellularLocation>
    <subcellularLocation>
        <location evidence="2">Recycling endosome</location>
    </subcellularLocation>
</comment>
<evidence type="ECO:0000256" key="7">
    <source>
        <dbReference type="ARBA" id="ARBA00004603"/>
    </source>
</evidence>
<name>T0QJ56_SAPDV</name>
<keyword evidence="12" id="KW-0770">Synapse</keyword>
<dbReference type="GO" id="GO:0005769">
    <property type="term" value="C:early endosome"/>
    <property type="evidence" value="ECO:0007669"/>
    <property type="project" value="UniProtKB-SubCell"/>
</dbReference>
<feature type="transmembrane region" description="Helical" evidence="19">
    <location>
        <begin position="143"/>
        <end position="164"/>
    </location>
</feature>
<dbReference type="EMBL" id="JH767142">
    <property type="protein sequence ID" value="EQC38024.1"/>
    <property type="molecule type" value="Genomic_DNA"/>
</dbReference>
<dbReference type="InterPro" id="IPR044234">
    <property type="entry name" value="TMEM230"/>
</dbReference>
<keyword evidence="11 19" id="KW-1133">Transmembrane helix</keyword>
<keyword evidence="15" id="KW-0968">Cytoplasmic vesicle</keyword>
<dbReference type="GO" id="GO:0055037">
    <property type="term" value="C:recycling endosome"/>
    <property type="evidence" value="ECO:0007669"/>
    <property type="project" value="UniProtKB-SubCell"/>
</dbReference>
<evidence type="ECO:0000256" key="8">
    <source>
        <dbReference type="ARBA" id="ARBA00007743"/>
    </source>
</evidence>
<dbReference type="AlphaFoldDB" id="T0QJ56"/>
<evidence type="ECO:0000256" key="17">
    <source>
        <dbReference type="ARBA" id="ARBA00024088"/>
    </source>
</evidence>
<dbReference type="InterPro" id="IPR008590">
    <property type="entry name" value="TMEM_230/134"/>
</dbReference>
<evidence type="ECO:0000256" key="13">
    <source>
        <dbReference type="ARBA" id="ARBA00023034"/>
    </source>
</evidence>
<keyword evidence="21" id="KW-1185">Reference proteome</keyword>
<evidence type="ECO:0000256" key="14">
    <source>
        <dbReference type="ARBA" id="ARBA00023136"/>
    </source>
</evidence>